<keyword evidence="3" id="KW-1185">Reference proteome</keyword>
<dbReference type="RefSeq" id="WP_075050293.1">
    <property type="nucleotide sequence ID" value="NZ_CP006867.1"/>
</dbReference>
<dbReference type="Proteomes" id="UP000060778">
    <property type="component" value="Chromosome"/>
</dbReference>
<evidence type="ECO:0000259" key="1">
    <source>
        <dbReference type="Pfam" id="PF01507"/>
    </source>
</evidence>
<dbReference type="KEGG" id="iis:EYM_06810"/>
<dbReference type="InterPro" id="IPR002500">
    <property type="entry name" value="PAPS_reduct_dom"/>
</dbReference>
<proteinExistence type="predicted"/>
<dbReference type="PANTHER" id="PTHR43196">
    <property type="entry name" value="SULFATE ADENYLYLTRANSFERASE SUBUNIT 2"/>
    <property type="match status" value="1"/>
</dbReference>
<dbReference type="InterPro" id="IPR014729">
    <property type="entry name" value="Rossmann-like_a/b/a_fold"/>
</dbReference>
<feature type="domain" description="Phosphoadenosine phosphosulphate reductase" evidence="1">
    <location>
        <begin position="225"/>
        <end position="389"/>
    </location>
</feature>
<organism evidence="2 3">
    <name type="scientific">Ignicoccus islandicus DSM 13165</name>
    <dbReference type="NCBI Taxonomy" id="940295"/>
    <lineage>
        <taxon>Archaea</taxon>
        <taxon>Thermoproteota</taxon>
        <taxon>Thermoprotei</taxon>
        <taxon>Desulfurococcales</taxon>
        <taxon>Desulfurococcaceae</taxon>
        <taxon>Ignicoccus</taxon>
    </lineage>
</organism>
<reference evidence="2 3" key="1">
    <citation type="submission" date="2013-11" db="EMBL/GenBank/DDBJ databases">
        <title>Comparative genomics of Ignicoccus.</title>
        <authorList>
            <person name="Podar M."/>
        </authorList>
    </citation>
    <scope>NUCLEOTIDE SEQUENCE [LARGE SCALE GENOMIC DNA]</scope>
    <source>
        <strain evidence="2 3">DSM 13165</strain>
    </source>
</reference>
<dbReference type="NCBIfam" id="NF006351">
    <property type="entry name" value="PRK08576.1"/>
    <property type="match status" value="1"/>
</dbReference>
<name>A0A0U3F7F5_9CREN</name>
<dbReference type="GO" id="GO:0003824">
    <property type="term" value="F:catalytic activity"/>
    <property type="evidence" value="ECO:0007669"/>
    <property type="project" value="InterPro"/>
</dbReference>
<accession>A0A0U3F7F5</accession>
<dbReference type="SUPFAM" id="SSF52402">
    <property type="entry name" value="Adenine nucleotide alpha hydrolases-like"/>
    <property type="match status" value="1"/>
</dbReference>
<dbReference type="OrthoDB" id="14887at2157"/>
<dbReference type="STRING" id="940295.EYM_06810"/>
<dbReference type="GeneID" id="30680735"/>
<evidence type="ECO:0000313" key="3">
    <source>
        <dbReference type="Proteomes" id="UP000060778"/>
    </source>
</evidence>
<gene>
    <name evidence="2" type="ORF">EYM_06810</name>
</gene>
<evidence type="ECO:0000313" key="2">
    <source>
        <dbReference type="EMBL" id="ALU11976.1"/>
    </source>
</evidence>
<protein>
    <recommendedName>
        <fullName evidence="1">Phosphoadenosine phosphosulphate reductase domain-containing protein</fullName>
    </recommendedName>
</protein>
<dbReference type="Pfam" id="PF01507">
    <property type="entry name" value="PAPS_reduct"/>
    <property type="match status" value="1"/>
</dbReference>
<dbReference type="EMBL" id="CP006867">
    <property type="protein sequence ID" value="ALU11976.1"/>
    <property type="molecule type" value="Genomic_DNA"/>
</dbReference>
<dbReference type="PANTHER" id="PTHR43196:SF2">
    <property type="entry name" value="PHOSPHOADENOSINE PHOSPHOSULFATE REDUCTASE"/>
    <property type="match status" value="1"/>
</dbReference>
<dbReference type="InterPro" id="IPR050128">
    <property type="entry name" value="Sulfate_adenylyltrnsfr_sub2"/>
</dbReference>
<dbReference type="AlphaFoldDB" id="A0A0U3F7F5"/>
<sequence>MLTVIVRSKRDADALRNMIKNYRSDWGIEVETLKGKRGTDVIDAVKELVSDNKFYLVLLGREEADVIKELSDSTPPNVIVHGIRKKRIRNTRLSELNWELEVAKSQPRLWIEWSGDTPFIAKKYVRGEPGTDVFLGWGLWWKTLGLGEPSHKGFLVKKSADGVHTVIAGGRAVALTEITDNRIPQTVLLGEVRGFELKEFANLSRNVIRSFVRGTAKLFEGCEKAIVPWSGGKDSTAALLIAKEYCDEVEAIYVDTGVDMGLNKYYIEKIANEMNVNYEVVRAPVKENIMELGFPSRDNRWCTGLKIKALEDAIKRRGKVKVVVGDRDAESISRSRRWFEREWEGVAEVLAPLKLWSGAMVLAYLLSENVLPNPLYALGFYRLGCYVCPFLRAYERKLLREVRAAKIGADEDLLNQFLGRHEGYDLGM</sequence>
<dbReference type="Gene3D" id="3.40.50.620">
    <property type="entry name" value="HUPs"/>
    <property type="match status" value="1"/>
</dbReference>